<dbReference type="InterPro" id="IPR029052">
    <property type="entry name" value="Metallo-depent_PP-like"/>
</dbReference>
<dbReference type="InterPro" id="IPR004843">
    <property type="entry name" value="Calcineurin-like_PHP"/>
</dbReference>
<sequence>MLYLNKNKFRRSGPATECLLCLSNLNSHPWPIYTMVFTEKFAINLEAQRNQLNLAGILGLNLGLDQVWSFLEASERQLIQLMDSPVPLSPNTAGNIEFGWCLFFLNGMMPNVPSEVRFILKGIKEGLNALGGVPVSHIIALQWERWLIRLDGAGVVKGDGSLVSTAQYALLDPGWVLSVLQFLLVKLGIRKIVPFNSTSIPIKILPQPSLRVAVFGDWGTGAYQDGHLAASPSQQVMQQISKQAPDIAIHLGDVYYSGMDVEEQHKLVDSWHHHAPLGNFTLNSNHEMYYGGHGLFKVALDPAVSPLFKAQGGATFFSIVFGNWLIIGLDSAYNAPQATMYLDGAVTDPDQKKLLHQAGVSGKKIMILTHHNPLNEIGDQQNSLWTDVVSALGKKPDYWYFGHVHNGIVYSETSAAGTVKCRCQGNAAIPIGHAAWFDNKPSISFYTNSPLGDTDPRNALRIKNGFALLEFTANSVLENWYYQDGSLAWSSQLAG</sequence>
<feature type="domain" description="Calcineurin-like phosphoesterase" evidence="1">
    <location>
        <begin position="210"/>
        <end position="406"/>
    </location>
</feature>
<evidence type="ECO:0000259" key="1">
    <source>
        <dbReference type="Pfam" id="PF00149"/>
    </source>
</evidence>
<dbReference type="GO" id="GO:0016787">
    <property type="term" value="F:hydrolase activity"/>
    <property type="evidence" value="ECO:0007669"/>
    <property type="project" value="InterPro"/>
</dbReference>
<organism evidence="2 3">
    <name type="scientific">Spirosoma telluris</name>
    <dbReference type="NCBI Taxonomy" id="2183553"/>
    <lineage>
        <taxon>Bacteria</taxon>
        <taxon>Pseudomonadati</taxon>
        <taxon>Bacteroidota</taxon>
        <taxon>Cytophagia</taxon>
        <taxon>Cytophagales</taxon>
        <taxon>Cytophagaceae</taxon>
        <taxon>Spirosoma</taxon>
    </lineage>
</organism>
<dbReference type="Proteomes" id="UP000249016">
    <property type="component" value="Unassembled WGS sequence"/>
</dbReference>
<dbReference type="Gene3D" id="3.60.21.10">
    <property type="match status" value="1"/>
</dbReference>
<dbReference type="EMBL" id="QLII01000001">
    <property type="protein sequence ID" value="RAI75901.1"/>
    <property type="molecule type" value="Genomic_DNA"/>
</dbReference>
<proteinExistence type="predicted"/>
<evidence type="ECO:0000313" key="2">
    <source>
        <dbReference type="EMBL" id="RAI75901.1"/>
    </source>
</evidence>
<comment type="caution">
    <text evidence="2">The sequence shown here is derived from an EMBL/GenBank/DDBJ whole genome shotgun (WGS) entry which is preliminary data.</text>
</comment>
<accession>A0A327NKK4</accession>
<keyword evidence="3" id="KW-1185">Reference proteome</keyword>
<protein>
    <recommendedName>
        <fullName evidence="1">Calcineurin-like phosphoesterase domain-containing protein</fullName>
    </recommendedName>
</protein>
<dbReference type="Pfam" id="PF00149">
    <property type="entry name" value="Metallophos"/>
    <property type="match status" value="1"/>
</dbReference>
<dbReference type="AlphaFoldDB" id="A0A327NKK4"/>
<reference evidence="2 3" key="1">
    <citation type="submission" date="2018-06" db="EMBL/GenBank/DDBJ databases">
        <title>Spirosoma sp. HMF3257 Genome sequencing and assembly.</title>
        <authorList>
            <person name="Kang H."/>
            <person name="Cha I."/>
            <person name="Kim H."/>
            <person name="Kang J."/>
            <person name="Joh K."/>
        </authorList>
    </citation>
    <scope>NUCLEOTIDE SEQUENCE [LARGE SCALE GENOMIC DNA]</scope>
    <source>
        <strain evidence="2 3">HMF3257</strain>
    </source>
</reference>
<dbReference type="OrthoDB" id="606379at2"/>
<evidence type="ECO:0000313" key="3">
    <source>
        <dbReference type="Proteomes" id="UP000249016"/>
    </source>
</evidence>
<name>A0A327NKK4_9BACT</name>
<dbReference type="SUPFAM" id="SSF56300">
    <property type="entry name" value="Metallo-dependent phosphatases"/>
    <property type="match status" value="1"/>
</dbReference>
<gene>
    <name evidence="2" type="ORF">HMF3257_20165</name>
</gene>